<reference evidence="2" key="1">
    <citation type="journal article" date="2016" name="Ticks Tick Borne Dis.">
        <title>De novo assembly and annotation of the salivary gland transcriptome of Rhipicephalus appendiculatus male and female ticks during blood feeding.</title>
        <authorList>
            <person name="de Castro M.H."/>
            <person name="de Klerk D."/>
            <person name="Pienaar R."/>
            <person name="Latif A.A."/>
            <person name="Rees D.J."/>
            <person name="Mans B.J."/>
        </authorList>
    </citation>
    <scope>NUCLEOTIDE SEQUENCE</scope>
    <source>
        <tissue evidence="2">Salivary glands</tissue>
    </source>
</reference>
<evidence type="ECO:0000313" key="2">
    <source>
        <dbReference type="EMBL" id="JAP77183.1"/>
    </source>
</evidence>
<sequence length="94" mass="10888">MTAADSALLLIGLLASFCTQSSEHGEWTDIQEPDDPDLRALAEFAFRQECWWPYHLKVHVLSARKQKMEKCTAIVWIPPLRKLQKRKVSTFKCK</sequence>
<protein>
    <submittedName>
        <fullName evidence="2">Cystatin</fullName>
    </submittedName>
</protein>
<feature type="chain" id="PRO_5007284698" evidence="1">
    <location>
        <begin position="24"/>
        <end position="94"/>
    </location>
</feature>
<dbReference type="EMBL" id="GEDV01011374">
    <property type="protein sequence ID" value="JAP77183.1"/>
    <property type="molecule type" value="Transcribed_RNA"/>
</dbReference>
<organism evidence="2">
    <name type="scientific">Rhipicephalus appendiculatus</name>
    <name type="common">Brown ear tick</name>
    <dbReference type="NCBI Taxonomy" id="34631"/>
    <lineage>
        <taxon>Eukaryota</taxon>
        <taxon>Metazoa</taxon>
        <taxon>Ecdysozoa</taxon>
        <taxon>Arthropoda</taxon>
        <taxon>Chelicerata</taxon>
        <taxon>Arachnida</taxon>
        <taxon>Acari</taxon>
        <taxon>Parasitiformes</taxon>
        <taxon>Ixodida</taxon>
        <taxon>Ixodoidea</taxon>
        <taxon>Ixodidae</taxon>
        <taxon>Rhipicephalinae</taxon>
        <taxon>Rhipicephalus</taxon>
        <taxon>Rhipicephalus</taxon>
    </lineage>
</organism>
<proteinExistence type="predicted"/>
<dbReference type="AlphaFoldDB" id="A0A131YCT5"/>
<accession>A0A131YCT5</accession>
<name>A0A131YCT5_RHIAP</name>
<dbReference type="InterPro" id="IPR046350">
    <property type="entry name" value="Cystatin_sf"/>
</dbReference>
<keyword evidence="1" id="KW-0732">Signal</keyword>
<evidence type="ECO:0000256" key="1">
    <source>
        <dbReference type="SAM" id="SignalP"/>
    </source>
</evidence>
<dbReference type="SUPFAM" id="SSF54403">
    <property type="entry name" value="Cystatin/monellin"/>
    <property type="match status" value="1"/>
</dbReference>
<feature type="signal peptide" evidence="1">
    <location>
        <begin position="1"/>
        <end position="23"/>
    </location>
</feature>